<dbReference type="EMBL" id="BONH01000018">
    <property type="protein sequence ID" value="GIF99002.1"/>
    <property type="molecule type" value="Genomic_DNA"/>
</dbReference>
<protein>
    <submittedName>
        <fullName evidence="2">Phosphoesterase</fullName>
    </submittedName>
</protein>
<dbReference type="InterPro" id="IPR054787">
    <property type="entry name" value="TrlF_ATPase"/>
</dbReference>
<reference evidence="2 3" key="1">
    <citation type="submission" date="2021-01" db="EMBL/GenBank/DDBJ databases">
        <title>Whole genome shotgun sequence of Catellatospora citrea NBRC 14495.</title>
        <authorList>
            <person name="Komaki H."/>
            <person name="Tamura T."/>
        </authorList>
    </citation>
    <scope>NUCLEOTIDE SEQUENCE [LARGE SCALE GENOMIC DNA]</scope>
    <source>
        <strain evidence="2 3">NBRC 14495</strain>
    </source>
</reference>
<feature type="coiled-coil region" evidence="1">
    <location>
        <begin position="449"/>
        <end position="476"/>
    </location>
</feature>
<keyword evidence="3" id="KW-1185">Reference proteome</keyword>
<comment type="caution">
    <text evidence="2">The sequence shown here is derived from an EMBL/GenBank/DDBJ whole genome shotgun (WGS) entry which is preliminary data.</text>
</comment>
<sequence>MSGPAAYRPTVGYSRWVLADLQVHTPADFHHRFGNVGGPEPNAAFADVLIKAHADAGVGVIAVTDHNTLAWYPVLAEAGQRHGVVVFPGIEFNVNKCHLMAIWECDDGGYRRGQQFLHHLFPPDCLPPLTQRREPNPTNVGSPLQLAKIAAESYGALVLAPHSTAVENGLFGRGVCNTSDQVAQSEHVLGFDVYGKTHADVLTNPRRQFGDRHPAWFISGDLRDLESAGKRAVYLKLGTPPTLESLRQAFLMPAHRIRFPQHLHGKYHHVTGARFLDGPTPSWPRITRIGVDGGFHDGLGVELGPGLNAIIGGKGTGKSTAIEIIRHTCGAVASTVEDNNSNRRANFTPNANAVLGVVAADGHPYEITRSGDSTPPVLLRSGIATAVEVSRRFSVNIFGQRELAELADRQDALREFVALSAEPEFDAARAAETGCLSELGRLNAEITSVEAALETAAASEETLNDLQDQLAELGQRGAVEQVAASKALTAAEEQATTLHEWLAGLAQLGQSLRAAGKQPSVDAHDTIPAELTAHADWAEHAVSAAADLIDAAAEQISADLPVIIQRHGELAQTHRHQINVALAEAGLADPEELAVKQRAAADLERAVAAVPGQRRQLELLRTERALQIDSLHDDRALISAELQAAASRLSDRVGGRVRVSVQPAADRAALRDLLSRATAGQNILSAQLTRLAEAGPAAIVAAINSGIEQLIKLGVSEGTANKLRALAPDKVREIEQCATPDLITVEINLAPEAEVPRWTDVRRVSPGQRATAMLSLVLATGDDPLIIDQPEDDLDNRFIYDHVVRQLTEVADRRQVIVATHNPNIPILGDAELILALDATVDRSSIVACGAIDDPAVAEAARRILEGGDAAFRARARRYRAAA</sequence>
<name>A0A8J3K9N6_9ACTN</name>
<gene>
    <name evidence="2" type="ORF">Cci01nite_40960</name>
</gene>
<dbReference type="Proteomes" id="UP000659904">
    <property type="component" value="Unassembled WGS sequence"/>
</dbReference>
<keyword evidence="1" id="KW-0175">Coiled coil</keyword>
<dbReference type="GO" id="GO:0035312">
    <property type="term" value="F:5'-3' DNA exonuclease activity"/>
    <property type="evidence" value="ECO:0007669"/>
    <property type="project" value="TreeGrafter"/>
</dbReference>
<dbReference type="InterPro" id="IPR027417">
    <property type="entry name" value="P-loop_NTPase"/>
</dbReference>
<evidence type="ECO:0000313" key="2">
    <source>
        <dbReference type="EMBL" id="GIF99002.1"/>
    </source>
</evidence>
<dbReference type="PANTHER" id="PTHR42924:SF3">
    <property type="entry name" value="POLYMERASE_HISTIDINOL PHOSPHATASE N-TERMINAL DOMAIN-CONTAINING PROTEIN"/>
    <property type="match status" value="1"/>
</dbReference>
<accession>A0A8J3K9N6</accession>
<dbReference type="InterPro" id="IPR016195">
    <property type="entry name" value="Pol/histidinol_Pase-like"/>
</dbReference>
<organism evidence="2 3">
    <name type="scientific">Catellatospora citrea</name>
    <dbReference type="NCBI Taxonomy" id="53366"/>
    <lineage>
        <taxon>Bacteria</taxon>
        <taxon>Bacillati</taxon>
        <taxon>Actinomycetota</taxon>
        <taxon>Actinomycetes</taxon>
        <taxon>Micromonosporales</taxon>
        <taxon>Micromonosporaceae</taxon>
        <taxon>Catellatospora</taxon>
    </lineage>
</organism>
<proteinExistence type="predicted"/>
<dbReference type="InterPro" id="IPR052018">
    <property type="entry name" value="PHP_domain"/>
</dbReference>
<dbReference type="GO" id="GO:0004534">
    <property type="term" value="F:5'-3' RNA exonuclease activity"/>
    <property type="evidence" value="ECO:0007669"/>
    <property type="project" value="TreeGrafter"/>
</dbReference>
<dbReference type="SUPFAM" id="SSF89550">
    <property type="entry name" value="PHP domain-like"/>
    <property type="match status" value="1"/>
</dbReference>
<dbReference type="SUPFAM" id="SSF52540">
    <property type="entry name" value="P-loop containing nucleoside triphosphate hydrolases"/>
    <property type="match status" value="1"/>
</dbReference>
<dbReference type="PANTHER" id="PTHR42924">
    <property type="entry name" value="EXONUCLEASE"/>
    <property type="match status" value="1"/>
</dbReference>
<dbReference type="AlphaFoldDB" id="A0A8J3K9N6"/>
<evidence type="ECO:0000313" key="3">
    <source>
        <dbReference type="Proteomes" id="UP000659904"/>
    </source>
</evidence>
<evidence type="ECO:0000256" key="1">
    <source>
        <dbReference type="SAM" id="Coils"/>
    </source>
</evidence>
<dbReference type="Gene3D" id="3.20.20.140">
    <property type="entry name" value="Metal-dependent hydrolases"/>
    <property type="match status" value="1"/>
</dbReference>
<dbReference type="Gene3D" id="3.40.50.300">
    <property type="entry name" value="P-loop containing nucleotide triphosphate hydrolases"/>
    <property type="match status" value="2"/>
</dbReference>
<dbReference type="NCBIfam" id="NF045780">
    <property type="entry name" value="TrlF_fam_ATP"/>
    <property type="match status" value="1"/>
</dbReference>
<dbReference type="CDD" id="cd00267">
    <property type="entry name" value="ABC_ATPase"/>
    <property type="match status" value="1"/>
</dbReference>